<evidence type="ECO:0000313" key="5">
    <source>
        <dbReference type="EMBL" id="KAE9086804.1"/>
    </source>
</evidence>
<dbReference type="Proteomes" id="UP000441208">
    <property type="component" value="Unassembled WGS sequence"/>
</dbReference>
<dbReference type="Proteomes" id="UP000476176">
    <property type="component" value="Unassembled WGS sequence"/>
</dbReference>
<evidence type="ECO:0000313" key="1">
    <source>
        <dbReference type="EMBL" id="KAE8922555.1"/>
    </source>
</evidence>
<evidence type="ECO:0000313" key="9">
    <source>
        <dbReference type="EMBL" id="KAE9277141.1"/>
    </source>
</evidence>
<dbReference type="EMBL" id="QXGA01003158">
    <property type="protein sequence ID" value="KAE9086804.1"/>
    <property type="molecule type" value="Genomic_DNA"/>
</dbReference>
<dbReference type="OrthoDB" id="123195at2759"/>
<reference evidence="11 12" key="1">
    <citation type="submission" date="2018-08" db="EMBL/GenBank/DDBJ databases">
        <title>Genomic investigation of the strawberry pathogen Phytophthora fragariae indicates pathogenicity is determined by transcriptional variation in three key races.</title>
        <authorList>
            <person name="Adams T.M."/>
            <person name="Armitage A.D."/>
            <person name="Sobczyk M.K."/>
            <person name="Bates H.J."/>
            <person name="Dunwell J.M."/>
            <person name="Nellist C.F."/>
            <person name="Harrison R.J."/>
        </authorList>
    </citation>
    <scope>NUCLEOTIDE SEQUENCE [LARGE SCALE GENOMIC DNA]</scope>
    <source>
        <strain evidence="9 13">A4</strain>
        <strain evidence="8 14">BC-1</strain>
        <strain evidence="7 18">BC-23</strain>
        <strain evidence="6 12">NOV-27</strain>
        <strain evidence="5 15">NOV-5</strain>
        <strain evidence="3 16">NOV-71</strain>
        <strain evidence="10 19">NOV-77</strain>
        <strain evidence="1 11">NOV-9</strain>
        <strain evidence="4 20">ONT-3</strain>
        <strain evidence="2 17">SCRP245</strain>
    </source>
</reference>
<proteinExistence type="predicted"/>
<dbReference type="Proteomes" id="UP000440367">
    <property type="component" value="Unassembled WGS sequence"/>
</dbReference>
<dbReference type="EMBL" id="QXGF01003053">
    <property type="protein sequence ID" value="KAE8922555.1"/>
    <property type="molecule type" value="Genomic_DNA"/>
</dbReference>
<dbReference type="Proteomes" id="UP000460718">
    <property type="component" value="Unassembled WGS sequence"/>
</dbReference>
<evidence type="ECO:0000313" key="3">
    <source>
        <dbReference type="EMBL" id="KAE9070146.1"/>
    </source>
</evidence>
<evidence type="ECO:0000313" key="17">
    <source>
        <dbReference type="Proteomes" id="UP000460718"/>
    </source>
</evidence>
<evidence type="ECO:0000313" key="2">
    <source>
        <dbReference type="EMBL" id="KAE8971091.1"/>
    </source>
</evidence>
<evidence type="ECO:0000313" key="13">
    <source>
        <dbReference type="Proteomes" id="UP000437068"/>
    </source>
</evidence>
<dbReference type="EMBL" id="QXGE01003092">
    <property type="protein sequence ID" value="KAE9277141.1"/>
    <property type="molecule type" value="Genomic_DNA"/>
</dbReference>
<dbReference type="EMBL" id="QXGC01003120">
    <property type="protein sequence ID" value="KAE9178462.1"/>
    <property type="molecule type" value="Genomic_DNA"/>
</dbReference>
<protein>
    <submittedName>
        <fullName evidence="6">Uncharacterized protein</fullName>
    </submittedName>
</protein>
<name>A0A6A3VSX8_9STRA</name>
<sequence>MEKKPLNPFELRGPNGDLFRCEVESTTQESVIRLVNLTTSDKWSCVVNSSNIDLFRSKQTKDVLRLFGLRQVVIAILEEKLRGRLGPLTSSYVPTQDWCKLLLKQKHSTYFMKLKLECQIGGKRGSWTFPMNPEDPGAIQKRESRAANGHAAVMISNTIEG</sequence>
<dbReference type="EMBL" id="QXFZ01003270">
    <property type="protein sequence ID" value="KAE9070146.1"/>
    <property type="molecule type" value="Genomic_DNA"/>
</dbReference>
<organism evidence="6 12">
    <name type="scientific">Phytophthora fragariae</name>
    <dbReference type="NCBI Taxonomy" id="53985"/>
    <lineage>
        <taxon>Eukaryota</taxon>
        <taxon>Sar</taxon>
        <taxon>Stramenopiles</taxon>
        <taxon>Oomycota</taxon>
        <taxon>Peronosporomycetes</taxon>
        <taxon>Peronosporales</taxon>
        <taxon>Peronosporaceae</taxon>
        <taxon>Phytophthora</taxon>
    </lineage>
</organism>
<dbReference type="EMBL" id="QXFW01003387">
    <property type="protein sequence ID" value="KAE8971091.1"/>
    <property type="molecule type" value="Genomic_DNA"/>
</dbReference>
<evidence type="ECO:0000313" key="11">
    <source>
        <dbReference type="Proteomes" id="UP000429523"/>
    </source>
</evidence>
<dbReference type="Proteomes" id="UP000488956">
    <property type="component" value="Unassembled WGS sequence"/>
</dbReference>
<evidence type="ECO:0000313" key="16">
    <source>
        <dbReference type="Proteomes" id="UP000441208"/>
    </source>
</evidence>
<dbReference type="Proteomes" id="UP000486351">
    <property type="component" value="Unassembled WGS sequence"/>
</dbReference>
<gene>
    <name evidence="9" type="ORF">PF001_g25801</name>
    <name evidence="8" type="ORF">PF002_g27338</name>
    <name evidence="7" type="ORF">PF004_g25475</name>
    <name evidence="6" type="ORF">PF005_g27053</name>
    <name evidence="5" type="ORF">PF006_g25943</name>
    <name evidence="3" type="ORF">PF007_g27046</name>
    <name evidence="10" type="ORF">PF008_g26582</name>
    <name evidence="1" type="ORF">PF009_g27186</name>
    <name evidence="4" type="ORF">PF010_g26012</name>
    <name evidence="2" type="ORF">PF011_g26166</name>
</gene>
<evidence type="ECO:0000313" key="10">
    <source>
        <dbReference type="EMBL" id="KAE9286786.1"/>
    </source>
</evidence>
<dbReference type="Proteomes" id="UP000433483">
    <property type="component" value="Unassembled WGS sequence"/>
</dbReference>
<dbReference type="EMBL" id="QXGD01003055">
    <property type="protein sequence ID" value="KAE9181227.1"/>
    <property type="molecule type" value="Genomic_DNA"/>
</dbReference>
<accession>A0A6A3VSX8</accession>
<evidence type="ECO:0000313" key="7">
    <source>
        <dbReference type="EMBL" id="KAE9178462.1"/>
    </source>
</evidence>
<evidence type="ECO:0000313" key="4">
    <source>
        <dbReference type="EMBL" id="KAE9071089.1"/>
    </source>
</evidence>
<dbReference type="EMBL" id="QXGB01003283">
    <property type="protein sequence ID" value="KAE9171655.1"/>
    <property type="molecule type" value="Genomic_DNA"/>
</dbReference>
<dbReference type="Proteomes" id="UP000440732">
    <property type="component" value="Unassembled WGS sequence"/>
</dbReference>
<dbReference type="EMBL" id="QXFX01003120">
    <property type="protein sequence ID" value="KAE9071089.1"/>
    <property type="molecule type" value="Genomic_DNA"/>
</dbReference>
<evidence type="ECO:0000313" key="20">
    <source>
        <dbReference type="Proteomes" id="UP000488956"/>
    </source>
</evidence>
<evidence type="ECO:0000313" key="18">
    <source>
        <dbReference type="Proteomes" id="UP000476176"/>
    </source>
</evidence>
<dbReference type="AlphaFoldDB" id="A0A6A3VSX8"/>
<evidence type="ECO:0000313" key="8">
    <source>
        <dbReference type="EMBL" id="KAE9181227.1"/>
    </source>
</evidence>
<evidence type="ECO:0000313" key="19">
    <source>
        <dbReference type="Proteomes" id="UP000486351"/>
    </source>
</evidence>
<evidence type="ECO:0000313" key="6">
    <source>
        <dbReference type="EMBL" id="KAE9171655.1"/>
    </source>
</evidence>
<evidence type="ECO:0000313" key="14">
    <source>
        <dbReference type="Proteomes" id="UP000440367"/>
    </source>
</evidence>
<comment type="caution">
    <text evidence="6">The sequence shown here is derived from an EMBL/GenBank/DDBJ whole genome shotgun (WGS) entry which is preliminary data.</text>
</comment>
<dbReference type="Proteomes" id="UP000429523">
    <property type="component" value="Unassembled WGS sequence"/>
</dbReference>
<evidence type="ECO:0000313" key="15">
    <source>
        <dbReference type="Proteomes" id="UP000440732"/>
    </source>
</evidence>
<keyword evidence="12" id="KW-1185">Reference proteome</keyword>
<dbReference type="EMBL" id="QXFY01003275">
    <property type="protein sequence ID" value="KAE9286786.1"/>
    <property type="molecule type" value="Genomic_DNA"/>
</dbReference>
<evidence type="ECO:0000313" key="12">
    <source>
        <dbReference type="Proteomes" id="UP000433483"/>
    </source>
</evidence>
<dbReference type="Proteomes" id="UP000437068">
    <property type="component" value="Unassembled WGS sequence"/>
</dbReference>